<dbReference type="Gene3D" id="3.40.250.10">
    <property type="entry name" value="Rhodanese-like domain"/>
    <property type="match status" value="2"/>
</dbReference>
<feature type="domain" description="Rhodanese" evidence="2">
    <location>
        <begin position="79"/>
        <end position="191"/>
    </location>
</feature>
<dbReference type="InterPro" id="IPR051126">
    <property type="entry name" value="Thiosulfate_sulfurtransferase"/>
</dbReference>
<feature type="domain" description="Rhodanese" evidence="2">
    <location>
        <begin position="227"/>
        <end position="324"/>
    </location>
</feature>
<evidence type="ECO:0000256" key="1">
    <source>
        <dbReference type="ARBA" id="ARBA00022737"/>
    </source>
</evidence>
<protein>
    <submittedName>
        <fullName evidence="3">Thiosulfate/3-mercaptopyruvate sulfurtransferase</fullName>
    </submittedName>
</protein>
<dbReference type="SUPFAM" id="SSF52821">
    <property type="entry name" value="Rhodanese/Cell cycle control phosphatase"/>
    <property type="match status" value="2"/>
</dbReference>
<dbReference type="InterPro" id="IPR001763">
    <property type="entry name" value="Rhodanese-like_dom"/>
</dbReference>
<dbReference type="Pfam" id="PF00581">
    <property type="entry name" value="Rhodanese"/>
    <property type="match status" value="2"/>
</dbReference>
<keyword evidence="4" id="KW-1185">Reference proteome</keyword>
<evidence type="ECO:0000313" key="3">
    <source>
        <dbReference type="EMBL" id="SDT87682.1"/>
    </source>
</evidence>
<accession>A0A1H2DXW1</accession>
<evidence type="ECO:0000313" key="4">
    <source>
        <dbReference type="Proteomes" id="UP000199608"/>
    </source>
</evidence>
<dbReference type="GO" id="GO:0016740">
    <property type="term" value="F:transferase activity"/>
    <property type="evidence" value="ECO:0007669"/>
    <property type="project" value="UniProtKB-KW"/>
</dbReference>
<organism evidence="3 4">
    <name type="scientific">Desulfobacula phenolica</name>
    <dbReference type="NCBI Taxonomy" id="90732"/>
    <lineage>
        <taxon>Bacteria</taxon>
        <taxon>Pseudomonadati</taxon>
        <taxon>Thermodesulfobacteriota</taxon>
        <taxon>Desulfobacteria</taxon>
        <taxon>Desulfobacterales</taxon>
        <taxon>Desulfobacteraceae</taxon>
        <taxon>Desulfobacula</taxon>
    </lineage>
</organism>
<name>A0A1H2DXW1_9BACT</name>
<keyword evidence="3" id="KW-0808">Transferase</keyword>
<keyword evidence="1" id="KW-0677">Repeat</keyword>
<dbReference type="SMART" id="SM00450">
    <property type="entry name" value="RHOD"/>
    <property type="match status" value="2"/>
</dbReference>
<evidence type="ECO:0000259" key="2">
    <source>
        <dbReference type="PROSITE" id="PS50206"/>
    </source>
</evidence>
<proteinExistence type="predicted"/>
<dbReference type="InterPro" id="IPR036873">
    <property type="entry name" value="Rhodanese-like_dom_sf"/>
</dbReference>
<reference evidence="4" key="1">
    <citation type="submission" date="2016-10" db="EMBL/GenBank/DDBJ databases">
        <authorList>
            <person name="Varghese N."/>
            <person name="Submissions S."/>
        </authorList>
    </citation>
    <scope>NUCLEOTIDE SEQUENCE [LARGE SCALE GENOMIC DNA]</scope>
    <source>
        <strain evidence="4">DSM 3384</strain>
    </source>
</reference>
<dbReference type="PROSITE" id="PS50206">
    <property type="entry name" value="RHODANESE_3"/>
    <property type="match status" value="2"/>
</dbReference>
<sequence length="327" mass="36579">MIPQIINRRGMDLERSGSMASLVKSKNTATGIRTLIGLLSLRRLPAMVIVLMFAAVTRVPLVCQASDLGLINALELKQNTAGWMILDGRPENAWKTNHIPGSFSFSWETHTHTDENGIQFRILSQDRLAEALGNLGISRDTPVVVYGDADKSWGGEGWICWMLGWLGHSGPIRLLSGGVQAWERNGFVLESYSRHTPAGKKKNEAGTVYVPILHHELNISAKALFKEKEKIQLVDTRSIREWFFGHLPGAVHIPWKKFINGVDHTPLDRLETLQLLKKHGINPEKPVVYYCTGGIRSAYAWMVHELSELPMARNFEGGTEAWDTLIP</sequence>
<keyword evidence="3" id="KW-0670">Pyruvate</keyword>
<dbReference type="PANTHER" id="PTHR43855:SF1">
    <property type="entry name" value="THIOSULFATE SULFURTRANSFERASE"/>
    <property type="match status" value="1"/>
</dbReference>
<dbReference type="PANTHER" id="PTHR43855">
    <property type="entry name" value="THIOSULFATE SULFURTRANSFERASE"/>
    <property type="match status" value="1"/>
</dbReference>
<dbReference type="EMBL" id="FNLL01000002">
    <property type="protein sequence ID" value="SDT87682.1"/>
    <property type="molecule type" value="Genomic_DNA"/>
</dbReference>
<gene>
    <name evidence="3" type="ORF">SAMN04487931_102310</name>
</gene>
<dbReference type="AlphaFoldDB" id="A0A1H2DXW1"/>
<dbReference type="Proteomes" id="UP000199608">
    <property type="component" value="Unassembled WGS sequence"/>
</dbReference>